<sequence>MTSSSSDATQAAAAAATLAAALEEQEHEEQEPPPADGLEPNHVQLIRNTALGVIRNGAQFAEWLQTKRRGDKQYTFLFKGLGHDYYQWCLSNPEECKRLEDAAQEQQADDAESDSDASSLARIVAGVVVRGVDLVVVGGRAAAADGGITRGLAGGGLPHHRRGEDVMTLNLVAIGGLDLTVFLAALAFLSSLNV</sequence>
<dbReference type="SMART" id="SM00648">
    <property type="entry name" value="SWAP"/>
    <property type="match status" value="1"/>
</dbReference>
<keyword evidence="2" id="KW-0812">Transmembrane</keyword>
<feature type="compositionally biased region" description="Low complexity" evidence="1">
    <location>
        <begin position="8"/>
        <end position="22"/>
    </location>
</feature>
<evidence type="ECO:0000313" key="5">
    <source>
        <dbReference type="Proteomes" id="UP000007800"/>
    </source>
</evidence>
<protein>
    <recommendedName>
        <fullName evidence="3">SURP motif domain-containing protein</fullName>
    </recommendedName>
</protein>
<dbReference type="Pfam" id="PF01805">
    <property type="entry name" value="Surp"/>
    <property type="match status" value="1"/>
</dbReference>
<dbReference type="Proteomes" id="UP000007800">
    <property type="component" value="Unassembled WGS sequence"/>
</dbReference>
<dbReference type="AlphaFoldDB" id="C5K5W3"/>
<feature type="region of interest" description="Disordered" evidence="1">
    <location>
        <begin position="1"/>
        <end position="40"/>
    </location>
</feature>
<keyword evidence="2" id="KW-0472">Membrane</keyword>
<dbReference type="InParanoid" id="C5K5W3"/>
<feature type="domain" description="SURP motif" evidence="3">
    <location>
        <begin position="45"/>
        <end position="89"/>
    </location>
</feature>
<dbReference type="SUPFAM" id="SSF109905">
    <property type="entry name" value="Surp module (SWAP domain)"/>
    <property type="match status" value="1"/>
</dbReference>
<evidence type="ECO:0000259" key="3">
    <source>
        <dbReference type="PROSITE" id="PS50128"/>
    </source>
</evidence>
<dbReference type="EMBL" id="GG670791">
    <property type="protein sequence ID" value="EER20124.1"/>
    <property type="molecule type" value="Genomic_DNA"/>
</dbReference>
<keyword evidence="5" id="KW-1185">Reference proteome</keyword>
<dbReference type="GeneID" id="9053634"/>
<dbReference type="PROSITE" id="PS50128">
    <property type="entry name" value="SURP"/>
    <property type="match status" value="1"/>
</dbReference>
<feature type="transmembrane region" description="Helical" evidence="2">
    <location>
        <begin position="169"/>
        <end position="189"/>
    </location>
</feature>
<proteinExistence type="predicted"/>
<gene>
    <name evidence="4" type="ORF">Pmar_PMAR026714</name>
</gene>
<accession>C5K5W3</accession>
<evidence type="ECO:0000313" key="4">
    <source>
        <dbReference type="EMBL" id="EER20124.1"/>
    </source>
</evidence>
<reference evidence="4 5" key="1">
    <citation type="submission" date="2008-07" db="EMBL/GenBank/DDBJ databases">
        <authorList>
            <person name="El-Sayed N."/>
            <person name="Caler E."/>
            <person name="Inman J."/>
            <person name="Amedeo P."/>
            <person name="Hass B."/>
            <person name="Wortman J."/>
        </authorList>
    </citation>
    <scope>NUCLEOTIDE SEQUENCE [LARGE SCALE GENOMIC DNA]</scope>
    <source>
        <strain evidence="5">ATCC 50983 / TXsc</strain>
    </source>
</reference>
<dbReference type="RefSeq" id="XP_002788328.1">
    <property type="nucleotide sequence ID" value="XM_002788282.1"/>
</dbReference>
<dbReference type="GO" id="GO:0006396">
    <property type="term" value="P:RNA processing"/>
    <property type="evidence" value="ECO:0007669"/>
    <property type="project" value="InterPro"/>
</dbReference>
<dbReference type="InterPro" id="IPR035967">
    <property type="entry name" value="SWAP/Surp_sf"/>
</dbReference>
<name>C5K5W3_PERM5</name>
<organism evidence="5">
    <name type="scientific">Perkinsus marinus (strain ATCC 50983 / TXsc)</name>
    <dbReference type="NCBI Taxonomy" id="423536"/>
    <lineage>
        <taxon>Eukaryota</taxon>
        <taxon>Sar</taxon>
        <taxon>Alveolata</taxon>
        <taxon>Perkinsozoa</taxon>
        <taxon>Perkinsea</taxon>
        <taxon>Perkinsida</taxon>
        <taxon>Perkinsidae</taxon>
        <taxon>Perkinsus</taxon>
    </lineage>
</organism>
<evidence type="ECO:0000256" key="2">
    <source>
        <dbReference type="SAM" id="Phobius"/>
    </source>
</evidence>
<dbReference type="GO" id="GO:0003723">
    <property type="term" value="F:RNA binding"/>
    <property type="evidence" value="ECO:0007669"/>
    <property type="project" value="InterPro"/>
</dbReference>
<dbReference type="InterPro" id="IPR000061">
    <property type="entry name" value="Surp"/>
</dbReference>
<dbReference type="Gene3D" id="1.10.10.790">
    <property type="entry name" value="Surp module"/>
    <property type="match status" value="1"/>
</dbReference>
<keyword evidence="2" id="KW-1133">Transmembrane helix</keyword>
<evidence type="ECO:0000256" key="1">
    <source>
        <dbReference type="SAM" id="MobiDB-lite"/>
    </source>
</evidence>